<sequence length="1177" mass="133099">MEREGLASSALKYKVHQYVGDRGDGNKDDEFFALEPYHSHFILVDNHAIGKRSYGSEISFRVQMEEALCQDNEGNDEVIAVPKVLLVLGGGKGTFSNVLAALEEDRPVVVVPESEGAALSIYEVCCGTEDAQALFDSEPPTDDEQVMMRALLVEIAEINKQYKGLRDTAVCYWGLNDHWETEPLRDVILKSLLDDLKDQPCDAVRLAVTWKDSELVKGELEDLQINDKAGVVYAFTHALSLAETQVLQVLVDFKIRASQVRLNDLVLKEKEPGRLSQNIDELDHHNFLIVKDADASKLREEFKIDENSLYGFTCLYEKLDWYFGYGDYYLKARETQLPPDKTLTPSWTDLLLWSVLADCPSVAKILWTQVQDPLRVALMASLQAQQQAARLYGRQADELMEHAAEYESWATGLLNEAAKVEEDEIAILLQSVPIVKAVDTSGNNHVPVELERSSPSMRAREPNFSRLSTTSRATNSKDKSCSFWLWPDSPVELAVGGFDRDGNFHSCTQFLAHKSVVDFFNMAFDGYSFTSPWMKNEPDATTFDGDSDDDMDDSFFSVSRRELFFGVQGNDSENAENVEKQGKKRENEENVEKNLWLIGKVYLKQGKWASLFQVPKVKWQIHTLSALGYLMLVVFQLCGVGWPWEGNNELFKWGELQADSISPAEICNWVWAVARFLDETKQAYRQGKEGYEQTESFGLNGGLQYLRSSGNLLDLTHIFLVLIIAAFRIMAYYGYFDDTLRCFDAIGICGRSNTALVLGFCRCGYALVVVVVFSRFIDSFKCYRSFGLLYITMLNMIQDVTDWFKLVIFITIGFGVAFTVLLPGYSSSAQEYGEIYARPFFWPFWGLLGDFDVTEIYEYYSTVNQPEATVAVWLLFIYMFITTIVLVNLLIAQMSARYEAVKDAGLNVWLRERIALISEFKDDRDPVPAPLSIAVMLLYKIPRFFISWLRRCGKDESVSESFKRGYKYPLAGLAVQQLHNMSSELGRGFRQTCAEDEGLVLQTQLSELREQQSSMLKHMEHVKNKIVKLETGLKGNISLKTPTPHHKRDPANPRWDKSSPAANSSSSQRKAPQMPTAQPPQQSPQQFQPPRPQQPFQQQPPPQQQQLSQHLLQQMQPSLPPVRPVPGRSEGHWNTPDNSAPNQRQQLVGTAIAPLRPAPPPPGPSSPPVQVTQRLHI</sequence>
<feature type="transmembrane region" description="Helical" evidence="9">
    <location>
        <begin position="803"/>
        <end position="822"/>
    </location>
</feature>
<feature type="compositionally biased region" description="Pro residues" evidence="8">
    <location>
        <begin position="1156"/>
        <end position="1167"/>
    </location>
</feature>
<dbReference type="GO" id="GO:0099604">
    <property type="term" value="F:ligand-gated calcium channel activity"/>
    <property type="evidence" value="ECO:0007669"/>
    <property type="project" value="TreeGrafter"/>
</dbReference>
<gene>
    <name evidence="13" type="ORF">PCAR00345_LOCUS30777</name>
</gene>
<feature type="compositionally biased region" description="Pro residues" evidence="8">
    <location>
        <begin position="1077"/>
        <end position="1103"/>
    </location>
</feature>
<feature type="region of interest" description="Disordered" evidence="8">
    <location>
        <begin position="1033"/>
        <end position="1177"/>
    </location>
</feature>
<dbReference type="InterPro" id="IPR005821">
    <property type="entry name" value="Ion_trans_dom"/>
</dbReference>
<dbReference type="InterPro" id="IPR041491">
    <property type="entry name" value="TRPM_SLOG"/>
</dbReference>
<feature type="region of interest" description="Disordered" evidence="8">
    <location>
        <begin position="446"/>
        <end position="471"/>
    </location>
</feature>
<evidence type="ECO:0000256" key="5">
    <source>
        <dbReference type="ARBA" id="ARBA00023065"/>
    </source>
</evidence>
<keyword evidence="5" id="KW-0406">Ion transport</keyword>
<dbReference type="Pfam" id="PF18139">
    <property type="entry name" value="LSDAT_euk"/>
    <property type="match status" value="1"/>
</dbReference>
<dbReference type="PANTHER" id="PTHR13800">
    <property type="entry name" value="TRANSIENT RECEPTOR POTENTIAL CATION CHANNEL, SUBFAMILY M, MEMBER 6"/>
    <property type="match status" value="1"/>
</dbReference>
<comment type="subcellular location">
    <subcellularLocation>
        <location evidence="1">Membrane</location>
        <topology evidence="1">Multi-pass membrane protein</topology>
    </subcellularLocation>
</comment>
<evidence type="ECO:0000256" key="3">
    <source>
        <dbReference type="ARBA" id="ARBA00022692"/>
    </source>
</evidence>
<feature type="compositionally biased region" description="Basic and acidic residues" evidence="8">
    <location>
        <begin position="448"/>
        <end position="463"/>
    </location>
</feature>
<feature type="domain" description="Ion transport" evidence="10">
    <location>
        <begin position="716"/>
        <end position="902"/>
    </location>
</feature>
<evidence type="ECO:0000259" key="12">
    <source>
        <dbReference type="Pfam" id="PF25508"/>
    </source>
</evidence>
<feature type="compositionally biased region" description="Low complexity" evidence="8">
    <location>
        <begin position="1104"/>
        <end position="1117"/>
    </location>
</feature>
<keyword evidence="4 9" id="KW-1133">Transmembrane helix</keyword>
<feature type="domain" description="TRPM SLOG" evidence="11">
    <location>
        <begin position="25"/>
        <end position="118"/>
    </location>
</feature>
<evidence type="ECO:0000259" key="10">
    <source>
        <dbReference type="Pfam" id="PF00520"/>
    </source>
</evidence>
<evidence type="ECO:0000256" key="6">
    <source>
        <dbReference type="ARBA" id="ARBA00023136"/>
    </source>
</evidence>
<dbReference type="Pfam" id="PF00520">
    <property type="entry name" value="Ion_trans"/>
    <property type="match status" value="1"/>
</dbReference>
<keyword evidence="6 9" id="KW-0472">Membrane</keyword>
<keyword evidence="3 9" id="KW-0812">Transmembrane</keyword>
<evidence type="ECO:0000256" key="7">
    <source>
        <dbReference type="ARBA" id="ARBA00023303"/>
    </source>
</evidence>
<dbReference type="AlphaFoldDB" id="A0A7S4F810"/>
<evidence type="ECO:0000313" key="13">
    <source>
        <dbReference type="EMBL" id="CAE0778138.1"/>
    </source>
</evidence>
<keyword evidence="7" id="KW-0407">Ion channel</keyword>
<dbReference type="InterPro" id="IPR050927">
    <property type="entry name" value="TRPM"/>
</dbReference>
<feature type="transmembrane region" description="Helical" evidence="9">
    <location>
        <begin position="715"/>
        <end position="735"/>
    </location>
</feature>
<dbReference type="InterPro" id="IPR057366">
    <property type="entry name" value="TRPM-like"/>
</dbReference>
<name>A0A7S4F810_CHRCT</name>
<evidence type="ECO:0000256" key="8">
    <source>
        <dbReference type="SAM" id="MobiDB-lite"/>
    </source>
</evidence>
<protein>
    <recommendedName>
        <fullName evidence="14">Ion transport domain-containing protein</fullName>
    </recommendedName>
</protein>
<feature type="compositionally biased region" description="Low complexity" evidence="8">
    <location>
        <begin position="1058"/>
        <end position="1076"/>
    </location>
</feature>
<keyword evidence="2" id="KW-0813">Transport</keyword>
<feature type="domain" description="TRPM-like" evidence="12">
    <location>
        <begin position="342"/>
        <end position="429"/>
    </location>
</feature>
<evidence type="ECO:0000256" key="1">
    <source>
        <dbReference type="ARBA" id="ARBA00004141"/>
    </source>
</evidence>
<accession>A0A7S4F810</accession>
<feature type="transmembrane region" description="Helical" evidence="9">
    <location>
        <begin position="755"/>
        <end position="777"/>
    </location>
</feature>
<dbReference type="GO" id="GO:0005886">
    <property type="term" value="C:plasma membrane"/>
    <property type="evidence" value="ECO:0007669"/>
    <property type="project" value="TreeGrafter"/>
</dbReference>
<feature type="transmembrane region" description="Helical" evidence="9">
    <location>
        <begin position="870"/>
        <end position="892"/>
    </location>
</feature>
<evidence type="ECO:0000256" key="9">
    <source>
        <dbReference type="SAM" id="Phobius"/>
    </source>
</evidence>
<evidence type="ECO:0000256" key="4">
    <source>
        <dbReference type="ARBA" id="ARBA00022989"/>
    </source>
</evidence>
<proteinExistence type="predicted"/>
<dbReference type="EMBL" id="HBIZ01048092">
    <property type="protein sequence ID" value="CAE0778138.1"/>
    <property type="molecule type" value="Transcribed_RNA"/>
</dbReference>
<feature type="compositionally biased region" description="Polar residues" evidence="8">
    <location>
        <begin position="1135"/>
        <end position="1148"/>
    </location>
</feature>
<dbReference type="Pfam" id="PF25508">
    <property type="entry name" value="TRPM2"/>
    <property type="match status" value="1"/>
</dbReference>
<reference evidence="13" key="1">
    <citation type="submission" date="2021-01" db="EMBL/GenBank/DDBJ databases">
        <authorList>
            <person name="Corre E."/>
            <person name="Pelletier E."/>
            <person name="Niang G."/>
            <person name="Scheremetjew M."/>
            <person name="Finn R."/>
            <person name="Kale V."/>
            <person name="Holt S."/>
            <person name="Cochrane G."/>
            <person name="Meng A."/>
            <person name="Brown T."/>
            <person name="Cohen L."/>
        </authorList>
    </citation>
    <scope>NUCLEOTIDE SEQUENCE</scope>
    <source>
        <strain evidence="13">CCMP645</strain>
    </source>
</reference>
<dbReference type="PANTHER" id="PTHR13800:SF12">
    <property type="entry name" value="TRANSIENT RECEPTOR POTENTIAL CATION CHANNEL SUBFAMILY M MEMBER-LIKE 2"/>
    <property type="match status" value="1"/>
</dbReference>
<organism evidence="13">
    <name type="scientific">Chrysotila carterae</name>
    <name type="common">Marine alga</name>
    <name type="synonym">Syracosphaera carterae</name>
    <dbReference type="NCBI Taxonomy" id="13221"/>
    <lineage>
        <taxon>Eukaryota</taxon>
        <taxon>Haptista</taxon>
        <taxon>Haptophyta</taxon>
        <taxon>Prymnesiophyceae</taxon>
        <taxon>Isochrysidales</taxon>
        <taxon>Isochrysidaceae</taxon>
        <taxon>Chrysotila</taxon>
    </lineage>
</organism>
<evidence type="ECO:0000256" key="2">
    <source>
        <dbReference type="ARBA" id="ARBA00022448"/>
    </source>
</evidence>
<evidence type="ECO:0000259" key="11">
    <source>
        <dbReference type="Pfam" id="PF18139"/>
    </source>
</evidence>
<evidence type="ECO:0008006" key="14">
    <source>
        <dbReference type="Google" id="ProtNLM"/>
    </source>
</evidence>